<organism evidence="1 2">
    <name type="scientific">Thelohanellus kitauei</name>
    <name type="common">Myxosporean</name>
    <dbReference type="NCBI Taxonomy" id="669202"/>
    <lineage>
        <taxon>Eukaryota</taxon>
        <taxon>Metazoa</taxon>
        <taxon>Cnidaria</taxon>
        <taxon>Myxozoa</taxon>
        <taxon>Myxosporea</taxon>
        <taxon>Bivalvulida</taxon>
        <taxon>Platysporina</taxon>
        <taxon>Myxobolidae</taxon>
        <taxon>Thelohanellus</taxon>
    </lineage>
</organism>
<keyword evidence="2" id="KW-1185">Reference proteome</keyword>
<reference evidence="1 2" key="1">
    <citation type="journal article" date="2014" name="Genome Biol. Evol.">
        <title>The genome of the myxosporean Thelohanellus kitauei shows adaptations to nutrient acquisition within its fish host.</title>
        <authorList>
            <person name="Yang Y."/>
            <person name="Xiong J."/>
            <person name="Zhou Z."/>
            <person name="Huo F."/>
            <person name="Miao W."/>
            <person name="Ran C."/>
            <person name="Liu Y."/>
            <person name="Zhang J."/>
            <person name="Feng J."/>
            <person name="Wang M."/>
            <person name="Wang M."/>
            <person name="Wang L."/>
            <person name="Yao B."/>
        </authorList>
    </citation>
    <scope>NUCLEOTIDE SEQUENCE [LARGE SCALE GENOMIC DNA]</scope>
    <source>
        <strain evidence="1">Wuqing</strain>
    </source>
</reference>
<sequence length="217" mass="25727">MSAFLRYNPLKQPFSKERQQLELSWSYSQIAWQPIRNQRIKELLITSNASTRRSVYTPFDLTLFDSVHLALRAWKQVGKLSITNCWRMSSSLNRRFKLRDMIMLSSSRSGNLFFPIKICKRTERSNYATFSKQTRYSQNATVSHSTKFRRRCRAARSRRIAKMTIKLPRSKSFDSRIPVCFDYRAEVNVNEKLKSACDANMRLDRQRYVCDQPKKTR</sequence>
<accession>A0A0C2MAT3</accession>
<protein>
    <submittedName>
        <fullName evidence="1">Uncharacterized protein</fullName>
    </submittedName>
</protein>
<evidence type="ECO:0000313" key="2">
    <source>
        <dbReference type="Proteomes" id="UP000031668"/>
    </source>
</evidence>
<name>A0A0C2MAT3_THEKT</name>
<comment type="caution">
    <text evidence="1">The sequence shown here is derived from an EMBL/GenBank/DDBJ whole genome shotgun (WGS) entry which is preliminary data.</text>
</comment>
<gene>
    <name evidence="1" type="ORF">RF11_12864</name>
</gene>
<dbReference type="AlphaFoldDB" id="A0A0C2MAT3"/>
<dbReference type="EMBL" id="JWZT01005339">
    <property type="protein sequence ID" value="KII61449.1"/>
    <property type="molecule type" value="Genomic_DNA"/>
</dbReference>
<dbReference type="Proteomes" id="UP000031668">
    <property type="component" value="Unassembled WGS sequence"/>
</dbReference>
<evidence type="ECO:0000313" key="1">
    <source>
        <dbReference type="EMBL" id="KII61449.1"/>
    </source>
</evidence>
<proteinExistence type="predicted"/>